<dbReference type="Proteomes" id="UP000247459">
    <property type="component" value="Unassembled WGS sequence"/>
</dbReference>
<dbReference type="AlphaFoldDB" id="A0A2W0CCC1"/>
<comment type="caution">
    <text evidence="4">The sequence shown here is derived from an EMBL/GenBank/DDBJ whole genome shotgun (WGS) entry which is preliminary data.</text>
</comment>
<gene>
    <name evidence="4" type="ORF">PIL02S_00940</name>
</gene>
<evidence type="ECO:0000256" key="1">
    <source>
        <dbReference type="SAM" id="MobiDB-lite"/>
    </source>
</evidence>
<evidence type="ECO:0000313" key="5">
    <source>
        <dbReference type="Proteomes" id="UP000247459"/>
    </source>
</evidence>
<dbReference type="Pfam" id="PF10646">
    <property type="entry name" value="Germane"/>
    <property type="match status" value="1"/>
</dbReference>
<dbReference type="PROSITE" id="PS51257">
    <property type="entry name" value="PROKAR_LIPOPROTEIN"/>
    <property type="match status" value="1"/>
</dbReference>
<organism evidence="4 5">
    <name type="scientific">Paenibacillus illinoisensis</name>
    <dbReference type="NCBI Taxonomy" id="59845"/>
    <lineage>
        <taxon>Bacteria</taxon>
        <taxon>Bacillati</taxon>
        <taxon>Bacillota</taxon>
        <taxon>Bacilli</taxon>
        <taxon>Bacillales</taxon>
        <taxon>Paenibacillaceae</taxon>
        <taxon>Paenibacillus</taxon>
    </lineage>
</organism>
<protein>
    <submittedName>
        <fullName evidence="4">Lipoprotein LpqB</fullName>
    </submittedName>
</protein>
<evidence type="ECO:0000259" key="3">
    <source>
        <dbReference type="SMART" id="SM00909"/>
    </source>
</evidence>
<feature type="signal peptide" evidence="2">
    <location>
        <begin position="1"/>
        <end position="25"/>
    </location>
</feature>
<feature type="chain" id="PRO_5015952104" evidence="2">
    <location>
        <begin position="26"/>
        <end position="186"/>
    </location>
</feature>
<dbReference type="SMART" id="SM00909">
    <property type="entry name" value="Germane"/>
    <property type="match status" value="1"/>
</dbReference>
<feature type="region of interest" description="Disordered" evidence="1">
    <location>
        <begin position="26"/>
        <end position="57"/>
    </location>
</feature>
<dbReference type="InterPro" id="IPR019606">
    <property type="entry name" value="GerMN"/>
</dbReference>
<proteinExistence type="predicted"/>
<keyword evidence="4" id="KW-0449">Lipoprotein</keyword>
<keyword evidence="2" id="KW-0732">Signal</keyword>
<feature type="compositionally biased region" description="Polar residues" evidence="1">
    <location>
        <begin position="27"/>
        <end position="52"/>
    </location>
</feature>
<name>A0A2W0CCC1_9BACL</name>
<evidence type="ECO:0000313" key="4">
    <source>
        <dbReference type="EMBL" id="PYY30390.1"/>
    </source>
</evidence>
<reference evidence="4 5" key="1">
    <citation type="submission" date="2018-01" db="EMBL/GenBank/DDBJ databases">
        <title>Genome sequence of the PGP bacterium Paenibacillus illinoisensis E3.</title>
        <authorList>
            <person name="Rolli E."/>
            <person name="Marasco R."/>
            <person name="Bessem C."/>
            <person name="Michoud G."/>
            <person name="Gaiarsa S."/>
            <person name="Borin S."/>
            <person name="Daffonchio D."/>
        </authorList>
    </citation>
    <scope>NUCLEOTIDE SEQUENCE [LARGE SCALE GENOMIC DNA]</scope>
    <source>
        <strain evidence="4 5">E3</strain>
    </source>
</reference>
<evidence type="ECO:0000256" key="2">
    <source>
        <dbReference type="SAM" id="SignalP"/>
    </source>
</evidence>
<dbReference type="EMBL" id="PRLG01000008">
    <property type="protein sequence ID" value="PYY30390.1"/>
    <property type="molecule type" value="Genomic_DNA"/>
</dbReference>
<feature type="domain" description="GerMN" evidence="3">
    <location>
        <begin position="89"/>
        <end position="173"/>
    </location>
</feature>
<accession>A0A2W0CCC1</accession>
<sequence length="186" mass="20783">MLKRKMGYGLLFLFILIMAAGCAQKPVSESGTNEPNHSGSVQPSNNGGTQVEPNKEEKQTVEVYFADTQVLELEKREVELEFVENDEKYKKAFEALQNNDDTELVSLWEKVELLSVQSAEDTLTLDVHIPDEAKLGSSGELLALEALTTTMFQFDEINQLEVLVDGEALDSLMGHSELEHPIQREP</sequence>